<reference evidence="1 2" key="1">
    <citation type="submission" date="2015-07" db="EMBL/GenBank/DDBJ databases">
        <title>The genome of Habropoda laboriosa.</title>
        <authorList>
            <person name="Pan H."/>
            <person name="Kapheim K."/>
        </authorList>
    </citation>
    <scope>NUCLEOTIDE SEQUENCE [LARGE SCALE GENOMIC DNA]</scope>
    <source>
        <strain evidence="1">0110345459</strain>
    </source>
</reference>
<evidence type="ECO:0000313" key="1">
    <source>
        <dbReference type="EMBL" id="KOC69290.1"/>
    </source>
</evidence>
<dbReference type="STRING" id="597456.A0A0L7REN3"/>
<dbReference type="OrthoDB" id="5395350at2759"/>
<dbReference type="Proteomes" id="UP000053825">
    <property type="component" value="Unassembled WGS sequence"/>
</dbReference>
<evidence type="ECO:0000313" key="2">
    <source>
        <dbReference type="Proteomes" id="UP000053825"/>
    </source>
</evidence>
<proteinExistence type="predicted"/>
<accession>A0A0L7REN3</accession>
<dbReference type="EMBL" id="KQ414609">
    <property type="protein sequence ID" value="KOC69290.1"/>
    <property type="molecule type" value="Genomic_DNA"/>
</dbReference>
<sequence>MEKKEESTTEFLKDAMKTLAELRETVSVRGVKRSLEDCQEDMARRKVKCNTDRTRSVVGNVPPVKLRRSPKRFTSIESEIGELRNVRELLEKSCEEETIVEEKTEESITKSSVTDSVNRLDNSESIGSSNTIRKNEVEIRLCDSSTDEDQTTLEKHDERKLVGTYTIEDTKETAASCDSLLNMNEEDYLTLDMASDDILKDIDALLKEKSSV</sequence>
<keyword evidence="2" id="KW-1185">Reference proteome</keyword>
<organism evidence="1 2">
    <name type="scientific">Habropoda laboriosa</name>
    <dbReference type="NCBI Taxonomy" id="597456"/>
    <lineage>
        <taxon>Eukaryota</taxon>
        <taxon>Metazoa</taxon>
        <taxon>Ecdysozoa</taxon>
        <taxon>Arthropoda</taxon>
        <taxon>Hexapoda</taxon>
        <taxon>Insecta</taxon>
        <taxon>Pterygota</taxon>
        <taxon>Neoptera</taxon>
        <taxon>Endopterygota</taxon>
        <taxon>Hymenoptera</taxon>
        <taxon>Apocrita</taxon>
        <taxon>Aculeata</taxon>
        <taxon>Apoidea</taxon>
        <taxon>Anthophila</taxon>
        <taxon>Apidae</taxon>
        <taxon>Habropoda</taxon>
    </lineage>
</organism>
<dbReference type="AlphaFoldDB" id="A0A0L7REN3"/>
<name>A0A0L7REN3_9HYME</name>
<protein>
    <submittedName>
        <fullName evidence="1">Uncharacterized protein</fullName>
    </submittedName>
</protein>
<gene>
    <name evidence="1" type="ORF">WH47_05953</name>
</gene>